<dbReference type="SUPFAM" id="SSF56112">
    <property type="entry name" value="Protein kinase-like (PK-like)"/>
    <property type="match status" value="1"/>
</dbReference>
<evidence type="ECO:0000313" key="3">
    <source>
        <dbReference type="Proteomes" id="UP001215151"/>
    </source>
</evidence>
<accession>A0AAD7X6U6</accession>
<dbReference type="GO" id="GO:0004672">
    <property type="term" value="F:protein kinase activity"/>
    <property type="evidence" value="ECO:0007669"/>
    <property type="project" value="InterPro"/>
</dbReference>
<sequence length="245" mass="27804">MSSEESTGPPWIAYNPDGSMHMGGVPDRLLHHPEMLRRGIKLAGAMSPGVVFRSIPTEDPQFVVKVVDLDTEELPIYERLLRESKAPRNHTIPCEIYREGHPLLIMPYLLPLDSFVLRKCHSLRRLLQIFQELAEGVEFLHQQHIAHLDICPNNIVASLREHLSAHPNSGLVPERTYIIDFDTSRQLPLGPGDQHAITLPPTQLPPPNDLTYFDPYSWDIYCLGQVYEGAIRVSDFESGLRVVIY</sequence>
<dbReference type="AlphaFoldDB" id="A0AAD7X6U6"/>
<dbReference type="InterPro" id="IPR011009">
    <property type="entry name" value="Kinase-like_dom_sf"/>
</dbReference>
<name>A0AAD7X6U6_9APHY</name>
<evidence type="ECO:0000259" key="1">
    <source>
        <dbReference type="PROSITE" id="PS50011"/>
    </source>
</evidence>
<dbReference type="EMBL" id="JAPEVG010000464">
    <property type="protein sequence ID" value="KAJ8462464.1"/>
    <property type="molecule type" value="Genomic_DNA"/>
</dbReference>
<evidence type="ECO:0000313" key="2">
    <source>
        <dbReference type="EMBL" id="KAJ8462464.1"/>
    </source>
</evidence>
<reference evidence="2" key="1">
    <citation type="submission" date="2022-11" db="EMBL/GenBank/DDBJ databases">
        <title>Genome Sequence of Cubamyces cubensis.</title>
        <authorList>
            <person name="Buettner E."/>
        </authorList>
    </citation>
    <scope>NUCLEOTIDE SEQUENCE</scope>
    <source>
        <strain evidence="2">MPL-01</strain>
    </source>
</reference>
<feature type="domain" description="Protein kinase" evidence="1">
    <location>
        <begin position="37"/>
        <end position="245"/>
    </location>
</feature>
<organism evidence="2 3">
    <name type="scientific">Trametes cubensis</name>
    <dbReference type="NCBI Taxonomy" id="1111947"/>
    <lineage>
        <taxon>Eukaryota</taxon>
        <taxon>Fungi</taxon>
        <taxon>Dikarya</taxon>
        <taxon>Basidiomycota</taxon>
        <taxon>Agaricomycotina</taxon>
        <taxon>Agaricomycetes</taxon>
        <taxon>Polyporales</taxon>
        <taxon>Polyporaceae</taxon>
        <taxon>Trametes</taxon>
    </lineage>
</organism>
<comment type="caution">
    <text evidence="2">The sequence shown here is derived from an EMBL/GenBank/DDBJ whole genome shotgun (WGS) entry which is preliminary data.</text>
</comment>
<dbReference type="GO" id="GO:0005524">
    <property type="term" value="F:ATP binding"/>
    <property type="evidence" value="ECO:0007669"/>
    <property type="project" value="InterPro"/>
</dbReference>
<proteinExistence type="predicted"/>
<protein>
    <recommendedName>
        <fullName evidence="1">Protein kinase domain-containing protein</fullName>
    </recommendedName>
</protein>
<dbReference type="Gene3D" id="1.10.510.10">
    <property type="entry name" value="Transferase(Phosphotransferase) domain 1"/>
    <property type="match status" value="1"/>
</dbReference>
<dbReference type="PROSITE" id="PS50011">
    <property type="entry name" value="PROTEIN_KINASE_DOM"/>
    <property type="match status" value="1"/>
</dbReference>
<dbReference type="InterPro" id="IPR000719">
    <property type="entry name" value="Prot_kinase_dom"/>
</dbReference>
<dbReference type="Proteomes" id="UP001215151">
    <property type="component" value="Unassembled WGS sequence"/>
</dbReference>
<keyword evidence="3" id="KW-1185">Reference proteome</keyword>
<gene>
    <name evidence="2" type="ORF">ONZ51_g10885</name>
</gene>